<feature type="transmembrane region" description="Helical" evidence="7">
    <location>
        <begin position="86"/>
        <end position="106"/>
    </location>
</feature>
<dbReference type="STRING" id="512399.A8709_32540"/>
<evidence type="ECO:0000256" key="3">
    <source>
        <dbReference type="ARBA" id="ARBA00022475"/>
    </source>
</evidence>
<evidence type="ECO:0000313" key="10">
    <source>
        <dbReference type="Proteomes" id="UP000093309"/>
    </source>
</evidence>
<evidence type="ECO:0000256" key="2">
    <source>
        <dbReference type="ARBA" id="ARBA00022448"/>
    </source>
</evidence>
<dbReference type="EMBL" id="LYPC01000027">
    <property type="protein sequence ID" value="OCT12785.1"/>
    <property type="molecule type" value="Genomic_DNA"/>
</dbReference>
<dbReference type="Pfam" id="PF00528">
    <property type="entry name" value="BPD_transp_1"/>
    <property type="match status" value="1"/>
</dbReference>
<evidence type="ECO:0000256" key="6">
    <source>
        <dbReference type="ARBA" id="ARBA00023136"/>
    </source>
</evidence>
<dbReference type="Proteomes" id="UP000093309">
    <property type="component" value="Unassembled WGS sequence"/>
</dbReference>
<keyword evidence="10" id="KW-1185">Reference proteome</keyword>
<evidence type="ECO:0000256" key="1">
    <source>
        <dbReference type="ARBA" id="ARBA00004651"/>
    </source>
</evidence>
<evidence type="ECO:0000313" key="9">
    <source>
        <dbReference type="EMBL" id="OCT12785.1"/>
    </source>
</evidence>
<proteinExistence type="inferred from homology"/>
<organism evidence="9 10">
    <name type="scientific">Paenibacillus pectinilyticus</name>
    <dbReference type="NCBI Taxonomy" id="512399"/>
    <lineage>
        <taxon>Bacteria</taxon>
        <taxon>Bacillati</taxon>
        <taxon>Bacillota</taxon>
        <taxon>Bacilli</taxon>
        <taxon>Bacillales</taxon>
        <taxon>Paenibacillaceae</taxon>
        <taxon>Paenibacillus</taxon>
    </lineage>
</organism>
<dbReference type="GO" id="GO:0055085">
    <property type="term" value="P:transmembrane transport"/>
    <property type="evidence" value="ECO:0007669"/>
    <property type="project" value="InterPro"/>
</dbReference>
<keyword evidence="4 7" id="KW-0812">Transmembrane</keyword>
<dbReference type="InterPro" id="IPR035906">
    <property type="entry name" value="MetI-like_sf"/>
</dbReference>
<comment type="caution">
    <text evidence="9">The sequence shown here is derived from an EMBL/GenBank/DDBJ whole genome shotgun (WGS) entry which is preliminary data.</text>
</comment>
<gene>
    <name evidence="9" type="ORF">A8709_32540</name>
</gene>
<dbReference type="InterPro" id="IPR050809">
    <property type="entry name" value="UgpAE/MalFG_permease"/>
</dbReference>
<reference evidence="10" key="1">
    <citation type="submission" date="2016-05" db="EMBL/GenBank/DDBJ databases">
        <title>Paenibacillus oryzae. sp. nov., isolated from the rice root.</title>
        <authorList>
            <person name="Zhang J."/>
            <person name="Zhang X."/>
        </authorList>
    </citation>
    <scope>NUCLEOTIDE SEQUENCE [LARGE SCALE GENOMIC DNA]</scope>
    <source>
        <strain evidence="10">KCTC13222</strain>
    </source>
</reference>
<feature type="transmembrane region" description="Helical" evidence="7">
    <location>
        <begin position="169"/>
        <end position="193"/>
    </location>
</feature>
<name>A0A1C0ZXG5_9BACL</name>
<dbReference type="GO" id="GO:0005886">
    <property type="term" value="C:plasma membrane"/>
    <property type="evidence" value="ECO:0007669"/>
    <property type="project" value="UniProtKB-SubCell"/>
</dbReference>
<dbReference type="PANTHER" id="PTHR43227:SF11">
    <property type="entry name" value="BLL4140 PROTEIN"/>
    <property type="match status" value="1"/>
</dbReference>
<keyword evidence="5 7" id="KW-1133">Transmembrane helix</keyword>
<keyword evidence="3" id="KW-1003">Cell membrane</keyword>
<feature type="transmembrane region" description="Helical" evidence="7">
    <location>
        <begin position="214"/>
        <end position="236"/>
    </location>
</feature>
<evidence type="ECO:0000259" key="8">
    <source>
        <dbReference type="PROSITE" id="PS50928"/>
    </source>
</evidence>
<protein>
    <submittedName>
        <fullName evidence="9">ABC transporter permease</fullName>
    </submittedName>
</protein>
<dbReference type="SUPFAM" id="SSF161098">
    <property type="entry name" value="MetI-like"/>
    <property type="match status" value="1"/>
</dbReference>
<evidence type="ECO:0000256" key="4">
    <source>
        <dbReference type="ARBA" id="ARBA00022692"/>
    </source>
</evidence>
<comment type="subcellular location">
    <subcellularLocation>
        <location evidence="1 7">Cell membrane</location>
        <topology evidence="1 7">Multi-pass membrane protein</topology>
    </subcellularLocation>
</comment>
<keyword evidence="2 7" id="KW-0813">Transport</keyword>
<dbReference type="PROSITE" id="PS50928">
    <property type="entry name" value="ABC_TM1"/>
    <property type="match status" value="1"/>
</dbReference>
<dbReference type="CDD" id="cd06261">
    <property type="entry name" value="TM_PBP2"/>
    <property type="match status" value="1"/>
</dbReference>
<feature type="domain" description="ABC transmembrane type-1" evidence="8">
    <location>
        <begin position="80"/>
        <end position="298"/>
    </location>
</feature>
<evidence type="ECO:0000256" key="5">
    <source>
        <dbReference type="ARBA" id="ARBA00022989"/>
    </source>
</evidence>
<feature type="transmembrane region" description="Helical" evidence="7">
    <location>
        <begin position="21"/>
        <end position="42"/>
    </location>
</feature>
<feature type="transmembrane region" description="Helical" evidence="7">
    <location>
        <begin position="277"/>
        <end position="302"/>
    </location>
</feature>
<dbReference type="Gene3D" id="1.10.3720.10">
    <property type="entry name" value="MetI-like"/>
    <property type="match status" value="1"/>
</dbReference>
<accession>A0A1C0ZXG5</accession>
<dbReference type="PANTHER" id="PTHR43227">
    <property type="entry name" value="BLL4140 PROTEIN"/>
    <property type="match status" value="1"/>
</dbReference>
<dbReference type="InterPro" id="IPR000515">
    <property type="entry name" value="MetI-like"/>
</dbReference>
<comment type="similarity">
    <text evidence="7">Belongs to the binding-protein-dependent transport system permease family.</text>
</comment>
<dbReference type="AlphaFoldDB" id="A0A1C0ZXG5"/>
<keyword evidence="6 7" id="KW-0472">Membrane</keyword>
<evidence type="ECO:0000256" key="7">
    <source>
        <dbReference type="RuleBase" id="RU363032"/>
    </source>
</evidence>
<feature type="transmembrane region" description="Helical" evidence="7">
    <location>
        <begin position="118"/>
        <end position="139"/>
    </location>
</feature>
<sequence>MGKESVPLNKRSRQESSRIRWAYVFIFPQTLFIALFTLYPIVMSYVYSFYDWSGIGPLKKYVGFSNFHSLLLEKQFWQAFRNSFEYMAGVIIILMPLTLLMAILLNQTFLRGRVFYRTLYFLPVVATTAVIGIVMQNIFGNENALVNDVLLALHLVKEPIPWLLQPGTAMLVLILVGAWKFFGMMMVYWLAGLQTIQPELYDAAKVDGAGFMTTLRYIVLPLLVPIGTVILLLSVVNSLHVFDLVKTLTGGGPYFKTEMVDLYIYNYAFASGGIPRIGYASAAGVLFGIAVFLISLILGLLVRLARSNFTKSSATRQIDGGLRG</sequence>